<evidence type="ECO:0000256" key="15">
    <source>
        <dbReference type="SAM" id="Phobius"/>
    </source>
</evidence>
<organism evidence="16 17">
    <name type="scientific">Chelydra serpentina</name>
    <name type="common">Snapping turtle</name>
    <name type="synonym">Testudo serpentina</name>
    <dbReference type="NCBI Taxonomy" id="8475"/>
    <lineage>
        <taxon>Eukaryota</taxon>
        <taxon>Metazoa</taxon>
        <taxon>Chordata</taxon>
        <taxon>Craniata</taxon>
        <taxon>Vertebrata</taxon>
        <taxon>Euteleostomi</taxon>
        <taxon>Archelosauria</taxon>
        <taxon>Testudinata</taxon>
        <taxon>Testudines</taxon>
        <taxon>Cryptodira</taxon>
        <taxon>Durocryptodira</taxon>
        <taxon>Americhelydia</taxon>
        <taxon>Chelydroidea</taxon>
        <taxon>Chelydridae</taxon>
        <taxon>Chelydra</taxon>
    </lineage>
</organism>
<dbReference type="CDD" id="cd07061">
    <property type="entry name" value="HP_HAP_like"/>
    <property type="match status" value="1"/>
</dbReference>
<evidence type="ECO:0000256" key="4">
    <source>
        <dbReference type="ARBA" id="ARBA00012646"/>
    </source>
</evidence>
<keyword evidence="6" id="KW-0732">Signal</keyword>
<dbReference type="PANTHER" id="PTHR11567:SF180">
    <property type="entry name" value="LYSOSOMAL ACID PHOSPHATASE"/>
    <property type="match status" value="1"/>
</dbReference>
<dbReference type="PROSITE" id="PS00616">
    <property type="entry name" value="HIS_ACID_PHOSPHAT_1"/>
    <property type="match status" value="1"/>
</dbReference>
<dbReference type="GO" id="GO:0043202">
    <property type="term" value="C:lysosomal lumen"/>
    <property type="evidence" value="ECO:0007669"/>
    <property type="project" value="UniProtKB-SubCell"/>
</dbReference>
<evidence type="ECO:0000256" key="13">
    <source>
        <dbReference type="ARBA" id="ARBA00037852"/>
    </source>
</evidence>
<evidence type="ECO:0000256" key="8">
    <source>
        <dbReference type="ARBA" id="ARBA00022989"/>
    </source>
</evidence>
<evidence type="ECO:0000256" key="9">
    <source>
        <dbReference type="ARBA" id="ARBA00023136"/>
    </source>
</evidence>
<keyword evidence="12" id="KW-0458">Lysosome</keyword>
<name>A0A8T1TAQ8_CHESE</name>
<evidence type="ECO:0000256" key="5">
    <source>
        <dbReference type="ARBA" id="ARBA00022692"/>
    </source>
</evidence>
<dbReference type="InterPro" id="IPR033379">
    <property type="entry name" value="Acid_Pase_AS"/>
</dbReference>
<feature type="transmembrane region" description="Helical" evidence="15">
    <location>
        <begin position="433"/>
        <end position="456"/>
    </location>
</feature>
<proteinExistence type="inferred from homology"/>
<dbReference type="InterPro" id="IPR029033">
    <property type="entry name" value="His_PPase_superfam"/>
</dbReference>
<keyword evidence="9 15" id="KW-0472">Membrane</keyword>
<dbReference type="SUPFAM" id="SSF53254">
    <property type="entry name" value="Phosphoglycerate mutase-like"/>
    <property type="match status" value="1"/>
</dbReference>
<dbReference type="Gene3D" id="3.40.50.1240">
    <property type="entry name" value="Phosphoglycerate mutase-like"/>
    <property type="match status" value="1"/>
</dbReference>
<evidence type="ECO:0000256" key="10">
    <source>
        <dbReference type="ARBA" id="ARBA00023157"/>
    </source>
</evidence>
<dbReference type="InterPro" id="IPR000560">
    <property type="entry name" value="His_Pase_clade-2"/>
</dbReference>
<evidence type="ECO:0000256" key="7">
    <source>
        <dbReference type="ARBA" id="ARBA00022801"/>
    </source>
</evidence>
<dbReference type="GO" id="GO:0007040">
    <property type="term" value="P:lysosome organization"/>
    <property type="evidence" value="ECO:0007669"/>
    <property type="project" value="TreeGrafter"/>
</dbReference>
<dbReference type="FunFam" id="3.40.50.1240:FF:000010">
    <property type="entry name" value="Prostatic acid phosphatase"/>
    <property type="match status" value="1"/>
</dbReference>
<reference evidence="16 17" key="1">
    <citation type="journal article" date="2020" name="G3 (Bethesda)">
        <title>Draft Genome of the Common Snapping Turtle, Chelydra serpentina, a Model for Phenotypic Plasticity in Reptiles.</title>
        <authorList>
            <person name="Das D."/>
            <person name="Singh S.K."/>
            <person name="Bierstedt J."/>
            <person name="Erickson A."/>
            <person name="Galli G.L.J."/>
            <person name="Crossley D.A. 2nd"/>
            <person name="Rhen T."/>
        </authorList>
    </citation>
    <scope>NUCLEOTIDE SEQUENCE [LARGE SCALE GENOMIC DNA]</scope>
    <source>
        <strain evidence="16">KW</strain>
    </source>
</reference>
<keyword evidence="8 15" id="KW-1133">Transmembrane helix</keyword>
<keyword evidence="10" id="KW-1015">Disulfide bond</keyword>
<evidence type="ECO:0000256" key="1">
    <source>
        <dbReference type="ARBA" id="ARBA00000032"/>
    </source>
</evidence>
<evidence type="ECO:0000256" key="14">
    <source>
        <dbReference type="ARBA" id="ARBA00039422"/>
    </source>
</evidence>
<comment type="subcellular location">
    <subcellularLocation>
        <location evidence="2">Lysosome lumen</location>
    </subcellularLocation>
    <subcellularLocation>
        <location evidence="13">Lysosome membrane</location>
        <topology evidence="13">Single-pass membrane protein</topology>
        <orientation evidence="13">Lumenal side</orientation>
    </subcellularLocation>
</comment>
<evidence type="ECO:0000313" key="17">
    <source>
        <dbReference type="Proteomes" id="UP000765507"/>
    </source>
</evidence>
<dbReference type="InterPro" id="IPR050645">
    <property type="entry name" value="Histidine_acid_phosphatase"/>
</dbReference>
<evidence type="ECO:0000256" key="6">
    <source>
        <dbReference type="ARBA" id="ARBA00022729"/>
    </source>
</evidence>
<dbReference type="GO" id="GO:0003993">
    <property type="term" value="F:acid phosphatase activity"/>
    <property type="evidence" value="ECO:0007669"/>
    <property type="project" value="UniProtKB-EC"/>
</dbReference>
<keyword evidence="11" id="KW-0325">Glycoprotein</keyword>
<evidence type="ECO:0000256" key="3">
    <source>
        <dbReference type="ARBA" id="ARBA00005375"/>
    </source>
</evidence>
<dbReference type="Pfam" id="PF00328">
    <property type="entry name" value="His_Phos_2"/>
    <property type="match status" value="1"/>
</dbReference>
<keyword evidence="17" id="KW-1185">Reference proteome</keyword>
<dbReference type="OrthoDB" id="258392at2759"/>
<dbReference type="AlphaFoldDB" id="A0A8T1TAQ8"/>
<evidence type="ECO:0000256" key="11">
    <source>
        <dbReference type="ARBA" id="ARBA00023180"/>
    </source>
</evidence>
<comment type="similarity">
    <text evidence="3">Belongs to the histidine acid phosphatase family.</text>
</comment>
<sequence length="476" mass="53394">MVLPPLPRWRIPRSCVCVAECVPGWLPRPAAPGFRAAGRTGPGPAAAVASVTGRVGRMMAAPLALLLGISLALAPPLAQARSLRFVTLLYRHGDRSPVRAYPRDPHQESAWPQGFGQLTQVGMLQQWDLGLSLRKRYHGFLNASYNRQEIFVRSTDYDRTLMSAEANLAGLYPPQGQQVFNPNVSWQPIPVHTVPDPGEKLLKFPLSPCPRYEQLQNETRQSAEYINKTRQNLGFLEMVANQTGIRDVSLESVWSIYDTLFCEKTHRLLLPPWVTPDVMTRLKQLKDFGFEFLFGIHQRMEKARLQGGVLLAQIRKNMTSAANASSPQHLKLLAYSAHDTTLVALQMALNVYNGRQAPYASCHIFELYQDDDSNFSVEMFFHNESGREPFPLTLPGCAQRCPLLDFLRLTDPIIPQDWARECQVASNVQDTELIVALAVCGSILFLIIILLLTVVFRIQSQPPGYRHVSNEGEEQP</sequence>
<gene>
    <name evidence="16" type="primary">ACP2</name>
    <name evidence="16" type="ORF">G0U57_007849</name>
</gene>
<comment type="caution">
    <text evidence="16">The sequence shown here is derived from an EMBL/GenBank/DDBJ whole genome shotgun (WGS) entry which is preliminary data.</text>
</comment>
<keyword evidence="5 15" id="KW-0812">Transmembrane</keyword>
<dbReference type="EMBL" id="JAHGAV010000020">
    <property type="protein sequence ID" value="KAG6938000.1"/>
    <property type="molecule type" value="Genomic_DNA"/>
</dbReference>
<dbReference type="PANTHER" id="PTHR11567">
    <property type="entry name" value="ACID PHOSPHATASE-RELATED"/>
    <property type="match status" value="1"/>
</dbReference>
<comment type="catalytic activity">
    <reaction evidence="1">
        <text>a phosphate monoester + H2O = an alcohol + phosphate</text>
        <dbReference type="Rhea" id="RHEA:15017"/>
        <dbReference type="ChEBI" id="CHEBI:15377"/>
        <dbReference type="ChEBI" id="CHEBI:30879"/>
        <dbReference type="ChEBI" id="CHEBI:43474"/>
        <dbReference type="ChEBI" id="CHEBI:67140"/>
        <dbReference type="EC" id="3.1.3.2"/>
    </reaction>
</comment>
<dbReference type="GO" id="GO:0005765">
    <property type="term" value="C:lysosomal membrane"/>
    <property type="evidence" value="ECO:0007669"/>
    <property type="project" value="UniProtKB-SubCell"/>
</dbReference>
<protein>
    <recommendedName>
        <fullName evidence="14">Lysosomal acid phosphatase</fullName>
        <ecNumber evidence="4">3.1.3.2</ecNumber>
    </recommendedName>
</protein>
<evidence type="ECO:0000256" key="12">
    <source>
        <dbReference type="ARBA" id="ARBA00023228"/>
    </source>
</evidence>
<evidence type="ECO:0000313" key="16">
    <source>
        <dbReference type="EMBL" id="KAG6938000.1"/>
    </source>
</evidence>
<accession>A0A8T1TAQ8</accession>
<dbReference type="EC" id="3.1.3.2" evidence="4"/>
<dbReference type="Proteomes" id="UP000765507">
    <property type="component" value="Unassembled WGS sequence"/>
</dbReference>
<evidence type="ECO:0000256" key="2">
    <source>
        <dbReference type="ARBA" id="ARBA00004227"/>
    </source>
</evidence>
<keyword evidence="7" id="KW-0378">Hydrolase</keyword>
<dbReference type="PROSITE" id="PS00778">
    <property type="entry name" value="HIS_ACID_PHOSPHAT_2"/>
    <property type="match status" value="1"/>
</dbReference>